<sequence length="128" mass="14403">MASRSKTLIFVQFRATFARETTTRLSGKAGTRRIPHRRIPGGGTSDEEEATGLIHDHNPDQSHVSVEMSALPPKWVDIVDEVDEDIIKIKAKITELEVMHKKHLLPGFSDDRIGSEQNIERFAEQITS</sequence>
<feature type="region of interest" description="Disordered" evidence="1">
    <location>
        <begin position="24"/>
        <end position="63"/>
    </location>
</feature>
<dbReference type="Gene3D" id="1.20.58.70">
    <property type="match status" value="1"/>
</dbReference>
<evidence type="ECO:0000313" key="3">
    <source>
        <dbReference type="Proteomes" id="UP001211907"/>
    </source>
</evidence>
<dbReference type="Proteomes" id="UP001211907">
    <property type="component" value="Unassembled WGS sequence"/>
</dbReference>
<accession>A0AAD5XBS2</accession>
<dbReference type="AlphaFoldDB" id="A0AAD5XBS2"/>
<evidence type="ECO:0000256" key="1">
    <source>
        <dbReference type="SAM" id="MobiDB-lite"/>
    </source>
</evidence>
<reference evidence="2" key="1">
    <citation type="submission" date="2020-05" db="EMBL/GenBank/DDBJ databases">
        <title>Phylogenomic resolution of chytrid fungi.</title>
        <authorList>
            <person name="Stajich J.E."/>
            <person name="Amses K."/>
            <person name="Simmons R."/>
            <person name="Seto K."/>
            <person name="Myers J."/>
            <person name="Bonds A."/>
            <person name="Quandt C.A."/>
            <person name="Barry K."/>
            <person name="Liu P."/>
            <person name="Grigoriev I."/>
            <person name="Longcore J.E."/>
            <person name="James T.Y."/>
        </authorList>
    </citation>
    <scope>NUCLEOTIDE SEQUENCE</scope>
    <source>
        <strain evidence="2">JEL0513</strain>
    </source>
</reference>
<dbReference type="GO" id="GO:0016020">
    <property type="term" value="C:membrane"/>
    <property type="evidence" value="ECO:0007669"/>
    <property type="project" value="InterPro"/>
</dbReference>
<comment type="caution">
    <text evidence="2">The sequence shown here is derived from an EMBL/GenBank/DDBJ whole genome shotgun (WGS) entry which is preliminary data.</text>
</comment>
<dbReference type="EMBL" id="JADGJH010002936">
    <property type="protein sequence ID" value="KAJ3093982.1"/>
    <property type="molecule type" value="Genomic_DNA"/>
</dbReference>
<keyword evidence="3" id="KW-1185">Reference proteome</keyword>
<gene>
    <name evidence="2" type="ORF">HK100_006326</name>
</gene>
<proteinExistence type="predicted"/>
<dbReference type="GO" id="GO:0016192">
    <property type="term" value="P:vesicle-mediated transport"/>
    <property type="evidence" value="ECO:0007669"/>
    <property type="project" value="InterPro"/>
</dbReference>
<feature type="compositionally biased region" description="Basic residues" evidence="1">
    <location>
        <begin position="30"/>
        <end position="39"/>
    </location>
</feature>
<dbReference type="InterPro" id="IPR010989">
    <property type="entry name" value="SNARE"/>
</dbReference>
<feature type="non-terminal residue" evidence="2">
    <location>
        <position position="128"/>
    </location>
</feature>
<dbReference type="SUPFAM" id="SSF47661">
    <property type="entry name" value="t-snare proteins"/>
    <property type="match status" value="1"/>
</dbReference>
<name>A0AAD5XBS2_9FUNG</name>
<protein>
    <submittedName>
        <fullName evidence="2">Uncharacterized protein</fullName>
    </submittedName>
</protein>
<evidence type="ECO:0000313" key="2">
    <source>
        <dbReference type="EMBL" id="KAJ3093982.1"/>
    </source>
</evidence>
<organism evidence="2 3">
    <name type="scientific">Physocladia obscura</name>
    <dbReference type="NCBI Taxonomy" id="109957"/>
    <lineage>
        <taxon>Eukaryota</taxon>
        <taxon>Fungi</taxon>
        <taxon>Fungi incertae sedis</taxon>
        <taxon>Chytridiomycota</taxon>
        <taxon>Chytridiomycota incertae sedis</taxon>
        <taxon>Chytridiomycetes</taxon>
        <taxon>Chytridiales</taxon>
        <taxon>Chytriomycetaceae</taxon>
        <taxon>Physocladia</taxon>
    </lineage>
</organism>